<accession>D9PFS6</accession>
<reference evidence="2" key="1">
    <citation type="submission" date="2010-07" db="EMBL/GenBank/DDBJ databases">
        <authorList>
            <consortium name="CONSOLIDER consortium CSD2007-00005"/>
            <person name="Guazzaroni M.-E."/>
            <person name="Richter M."/>
            <person name="Garcia-Salamanca A."/>
            <person name="Yarza P."/>
            <person name="Ferrer M."/>
        </authorList>
    </citation>
    <scope>NUCLEOTIDE SEQUENCE</scope>
</reference>
<keyword evidence="1" id="KW-1133">Transmembrane helix</keyword>
<keyword evidence="1" id="KW-0472">Membrane</keyword>
<feature type="transmembrane region" description="Helical" evidence="1">
    <location>
        <begin position="70"/>
        <end position="93"/>
    </location>
</feature>
<evidence type="ECO:0000256" key="1">
    <source>
        <dbReference type="SAM" id="Phobius"/>
    </source>
</evidence>
<sequence>MQRTYLPPLLIIVAVLVSYGGFFYSPVTFDDIKFFSDEAISRFLLNFKPWLPRQLAYGTLALSWEWFGPLIFPLRLVSLFLHASTGIALYFFLQRVAGL</sequence>
<organism evidence="2">
    <name type="scientific">sediment metagenome</name>
    <dbReference type="NCBI Taxonomy" id="749907"/>
    <lineage>
        <taxon>unclassified sequences</taxon>
        <taxon>metagenomes</taxon>
        <taxon>ecological metagenomes</taxon>
    </lineage>
</organism>
<name>D9PFS6_9ZZZZ</name>
<comment type="caution">
    <text evidence="2">The sequence shown here is derived from an EMBL/GenBank/DDBJ whole genome shotgun (WGS) entry which is preliminary data.</text>
</comment>
<dbReference type="AlphaFoldDB" id="D9PFS6"/>
<feature type="transmembrane region" description="Helical" evidence="1">
    <location>
        <begin position="5"/>
        <end position="24"/>
    </location>
</feature>
<evidence type="ECO:0000313" key="2">
    <source>
        <dbReference type="EMBL" id="EFK97588.1"/>
    </source>
</evidence>
<dbReference type="EMBL" id="ADZX01000118">
    <property type="protein sequence ID" value="EFK97588.1"/>
    <property type="molecule type" value="Genomic_DNA"/>
</dbReference>
<proteinExistence type="predicted"/>
<gene>
    <name evidence="2" type="ORF">LDC_0369</name>
</gene>
<reference evidence="2" key="2">
    <citation type="journal article" date="2011" name="Microb. Ecol.">
        <title>Taxonomic and Functional Metagenomic Profiling of the Microbial Community in the Anoxic Sediment of a Sub-saline Shallow Lake (Laguna de Carrizo, Central Spain).</title>
        <authorList>
            <person name="Ferrer M."/>
            <person name="Guazzaroni M.E."/>
            <person name="Richter M."/>
            <person name="Garcia-Salamanca A."/>
            <person name="Yarza P."/>
            <person name="Suarez-Suarez A."/>
            <person name="Solano J."/>
            <person name="Alcaide M."/>
            <person name="van Dillewijn P."/>
            <person name="Molina-Henares M.A."/>
            <person name="Lopez-Cortes N."/>
            <person name="Al-Ramahi Y."/>
            <person name="Guerrero C."/>
            <person name="Acosta A."/>
            <person name="de Eugenio L.I."/>
            <person name="Martinez V."/>
            <person name="Marques S."/>
            <person name="Rojo F."/>
            <person name="Santero E."/>
            <person name="Genilloud O."/>
            <person name="Perez-Perez J."/>
            <person name="Rossello-Mora R."/>
            <person name="Ramos J.L."/>
        </authorList>
    </citation>
    <scope>NUCLEOTIDE SEQUENCE</scope>
</reference>
<feature type="non-terminal residue" evidence="2">
    <location>
        <position position="99"/>
    </location>
</feature>
<protein>
    <submittedName>
        <fullName evidence="2">Membrane protein</fullName>
    </submittedName>
</protein>
<keyword evidence="1" id="KW-0812">Transmembrane</keyword>